<dbReference type="GO" id="GO:0006508">
    <property type="term" value="P:proteolysis"/>
    <property type="evidence" value="ECO:0007669"/>
    <property type="project" value="InterPro"/>
</dbReference>
<feature type="compositionally biased region" description="Basic and acidic residues" evidence="3">
    <location>
        <begin position="534"/>
        <end position="548"/>
    </location>
</feature>
<feature type="compositionally biased region" description="Basic and acidic residues" evidence="3">
    <location>
        <begin position="493"/>
        <end position="502"/>
    </location>
</feature>
<dbReference type="AlphaFoldDB" id="A0A0U5C334"/>
<evidence type="ECO:0000256" key="2">
    <source>
        <dbReference type="ARBA" id="ARBA00023145"/>
    </source>
</evidence>
<keyword evidence="2" id="KW-0865">Zymogen</keyword>
<evidence type="ECO:0000256" key="1">
    <source>
        <dbReference type="ARBA" id="ARBA00022729"/>
    </source>
</evidence>
<dbReference type="Gene3D" id="3.40.50.200">
    <property type="entry name" value="Peptidase S8/S53 domain"/>
    <property type="match status" value="1"/>
</dbReference>
<evidence type="ECO:0008006" key="6">
    <source>
        <dbReference type="Google" id="ProtNLM"/>
    </source>
</evidence>
<evidence type="ECO:0000256" key="3">
    <source>
        <dbReference type="SAM" id="MobiDB-lite"/>
    </source>
</evidence>
<gene>
    <name evidence="4" type="ORF">ASPCAL01540</name>
</gene>
<proteinExistence type="predicted"/>
<feature type="region of interest" description="Disordered" evidence="3">
    <location>
        <begin position="446"/>
        <end position="515"/>
    </location>
</feature>
<protein>
    <recommendedName>
        <fullName evidence="6">Peptidase S8/S53 domain-containing protein</fullName>
    </recommendedName>
</protein>
<feature type="compositionally biased region" description="Polar residues" evidence="3">
    <location>
        <begin position="96"/>
        <end position="121"/>
    </location>
</feature>
<dbReference type="STRING" id="454130.A0A0U5C334"/>
<organism evidence="4 5">
    <name type="scientific">Aspergillus calidoustus</name>
    <dbReference type="NCBI Taxonomy" id="454130"/>
    <lineage>
        <taxon>Eukaryota</taxon>
        <taxon>Fungi</taxon>
        <taxon>Dikarya</taxon>
        <taxon>Ascomycota</taxon>
        <taxon>Pezizomycotina</taxon>
        <taxon>Eurotiomycetes</taxon>
        <taxon>Eurotiomycetidae</taxon>
        <taxon>Eurotiales</taxon>
        <taxon>Aspergillaceae</taxon>
        <taxon>Aspergillus</taxon>
        <taxon>Aspergillus subgen. Nidulantes</taxon>
    </lineage>
</organism>
<dbReference type="CDD" id="cd00306">
    <property type="entry name" value="Peptidases_S8_S53"/>
    <property type="match status" value="1"/>
</dbReference>
<dbReference type="EMBL" id="CDMC01000001">
    <property type="protein sequence ID" value="CEL01964.1"/>
    <property type="molecule type" value="Genomic_DNA"/>
</dbReference>
<dbReference type="OMA" id="NGHICEH"/>
<dbReference type="Proteomes" id="UP000054771">
    <property type="component" value="Unassembled WGS sequence"/>
</dbReference>
<evidence type="ECO:0000313" key="5">
    <source>
        <dbReference type="Proteomes" id="UP000054771"/>
    </source>
</evidence>
<dbReference type="InterPro" id="IPR036852">
    <property type="entry name" value="Peptidase_S8/S53_dom_sf"/>
</dbReference>
<dbReference type="GO" id="GO:0004252">
    <property type="term" value="F:serine-type endopeptidase activity"/>
    <property type="evidence" value="ECO:0007669"/>
    <property type="project" value="InterPro"/>
</dbReference>
<evidence type="ECO:0000313" key="4">
    <source>
        <dbReference type="EMBL" id="CEL01964.1"/>
    </source>
</evidence>
<name>A0A0U5C334_ASPCI</name>
<feature type="region of interest" description="Disordered" evidence="3">
    <location>
        <begin position="534"/>
        <end position="562"/>
    </location>
</feature>
<feature type="region of interest" description="Disordered" evidence="3">
    <location>
        <begin position="85"/>
        <end position="122"/>
    </location>
</feature>
<keyword evidence="5" id="KW-1185">Reference proteome</keyword>
<dbReference type="SUPFAM" id="SSF52743">
    <property type="entry name" value="Subtilisin-like"/>
    <property type="match status" value="1"/>
</dbReference>
<accession>A0A0U5C334</accession>
<sequence length="706" mass="78361">MATATACPLPTTPVEGEYVPPPIGCPAPAIIYPKDSANVSFYWVPMLDQDTMDALRRLPDVLYAYYYEQRNHKMGLPFTAAGKRKPQDRHLFSRSKAPSSASEKLLNKINSEPNTDPSPLNGTVRVELPGDKRQENFHLTRNTPYWGPSQVSMPKNRAYSYHYDSVDAKDTYVYLTFEGGIWEDGHDELDGSNIEHLAARRVMPDLIIGPDAVALRHGAGVAAQVVGKSVGICPTCTLIMVKNQYPNTKVFGWISFFYEEMLSHFQNVLLANAIPPAFLDKFRELLEKLDTENVVLVAVASNDADKLNKDKEPIYQAGFSNYSPFITAFAPGDDVHYPKDPERGKEKEIESCDSTSFSAPQVAALANYFRAVPSRWQSQLNKPANIKKLIQLFARRFAVAHYGNTPEVKPEERRPIIWNGRVGEHSCLRDFGSEEEWAKVYPSIKDNLEDEPENPGQPVDPCGAGQNGSPARRRRQDGGAGGGSSCPYIPGDNNRRPGKTIDWEEGPSAPECGSNNNYGGELCKGYYYDPDPEVPHPPDCYDPKDPENPHGQPPPEEEEPPTEPLVETFAVCFSRSVTSPSAPGTPGYYAWEVYSPGLHYSSDVILGSIEQTPDICKVPDNNESFDFCGTEFTFVNKGPEVFPGCGFQIEIDGNEYSPHRLDSTDDNQGSGNCGRASYTGLLLYELPHPRCEQELNRLWRNATAIG</sequence>
<dbReference type="OrthoDB" id="4367172at2759"/>
<reference evidence="5" key="1">
    <citation type="journal article" date="2016" name="Genome Announc.">
        <title>Draft genome sequences of fungus Aspergillus calidoustus.</title>
        <authorList>
            <person name="Horn F."/>
            <person name="Linde J."/>
            <person name="Mattern D.J."/>
            <person name="Walther G."/>
            <person name="Guthke R."/>
            <person name="Scherlach K."/>
            <person name="Martin K."/>
            <person name="Brakhage A.A."/>
            <person name="Petzke L."/>
            <person name="Valiante V."/>
        </authorList>
    </citation>
    <scope>NUCLEOTIDE SEQUENCE [LARGE SCALE GENOMIC DNA]</scope>
    <source>
        <strain evidence="5">SF006504</strain>
    </source>
</reference>
<keyword evidence="1" id="KW-0732">Signal</keyword>